<dbReference type="AlphaFoldDB" id="A0A5C6MYJ9"/>
<name>A0A5C6MYJ9_9TELE</name>
<dbReference type="EMBL" id="RHFK02000018">
    <property type="protein sequence ID" value="TWW59945.1"/>
    <property type="molecule type" value="Genomic_DNA"/>
</dbReference>
<dbReference type="Proteomes" id="UP000324091">
    <property type="component" value="Chromosome 5"/>
</dbReference>
<protein>
    <submittedName>
        <fullName evidence="1">Rho-related BTB domain-containing protein 2</fullName>
    </submittedName>
</protein>
<reference evidence="1 2" key="1">
    <citation type="submission" date="2019-04" db="EMBL/GenBank/DDBJ databases">
        <title>Chromosome genome assembly for Takifugu flavidus.</title>
        <authorList>
            <person name="Xiao S."/>
        </authorList>
    </citation>
    <scope>NUCLEOTIDE SEQUENCE [LARGE SCALE GENOMIC DNA]</scope>
    <source>
        <strain evidence="1">HTHZ2018</strain>
        <tissue evidence="1">Muscle</tissue>
    </source>
</reference>
<accession>A0A5C6MYJ9</accession>
<sequence>MKAKSADNQEYFEKHRWPPVWYLKEDDHYQRARRERDKEDYLYQRRQCKRKWLFWNLPSSPSSHSPSSGSSAVI</sequence>
<keyword evidence="2" id="KW-1185">Reference proteome</keyword>
<comment type="caution">
    <text evidence="1">The sequence shown here is derived from an EMBL/GenBank/DDBJ whole genome shotgun (WGS) entry which is preliminary data.</text>
</comment>
<evidence type="ECO:0000313" key="1">
    <source>
        <dbReference type="EMBL" id="TWW59945.1"/>
    </source>
</evidence>
<proteinExistence type="predicted"/>
<organism evidence="1 2">
    <name type="scientific">Takifugu flavidus</name>
    <name type="common">sansaifugu</name>
    <dbReference type="NCBI Taxonomy" id="433684"/>
    <lineage>
        <taxon>Eukaryota</taxon>
        <taxon>Metazoa</taxon>
        <taxon>Chordata</taxon>
        <taxon>Craniata</taxon>
        <taxon>Vertebrata</taxon>
        <taxon>Euteleostomi</taxon>
        <taxon>Actinopterygii</taxon>
        <taxon>Neopterygii</taxon>
        <taxon>Teleostei</taxon>
        <taxon>Neoteleostei</taxon>
        <taxon>Acanthomorphata</taxon>
        <taxon>Eupercaria</taxon>
        <taxon>Tetraodontiformes</taxon>
        <taxon>Tetradontoidea</taxon>
        <taxon>Tetraodontidae</taxon>
        <taxon>Takifugu</taxon>
    </lineage>
</organism>
<gene>
    <name evidence="1" type="ORF">D4764_05G0000350</name>
</gene>
<evidence type="ECO:0000313" key="2">
    <source>
        <dbReference type="Proteomes" id="UP000324091"/>
    </source>
</evidence>